<feature type="domain" description="Methyltransferase type 11" evidence="1">
    <location>
        <begin position="40"/>
        <end position="132"/>
    </location>
</feature>
<dbReference type="OrthoDB" id="9772751at2"/>
<dbReference type="RefSeq" id="WP_072868580.1">
    <property type="nucleotide sequence ID" value="NZ_FQZM01000017.1"/>
</dbReference>
<dbReference type="Gene3D" id="3.40.50.150">
    <property type="entry name" value="Vaccinia Virus protein VP39"/>
    <property type="match status" value="1"/>
</dbReference>
<proteinExistence type="predicted"/>
<dbReference type="InterPro" id="IPR013216">
    <property type="entry name" value="Methyltransf_11"/>
</dbReference>
<name>A0A1M6FTW6_9FIRM</name>
<evidence type="ECO:0000259" key="1">
    <source>
        <dbReference type="Pfam" id="PF08241"/>
    </source>
</evidence>
<dbReference type="PANTHER" id="PTHR43591">
    <property type="entry name" value="METHYLTRANSFERASE"/>
    <property type="match status" value="1"/>
</dbReference>
<sequence length="256" mass="29041">MNGALPSSHAILDRESREKKAKKIEALVRLYAHLGMRAMLDIGTGSGYIAAYFSRLGYGPSGTYAVDITDQRQVKEGFQFQLVQGTRLPYPDAAFDFIISNHVVEHVGGSMAQMEHVREIYRCLEPGGVLYFAVPNRWRLIEPHYKLPFLSWLPIPLASAYMRLTRRGTRYDCRPLSRTQALNLLASQGFNVTEATLDAIRLVGEIEYKSALAKLITRLPKAFWKIFSFWMPTLIFVARKPRADSPNKEQRTCVSP</sequence>
<keyword evidence="2" id="KW-0489">Methyltransferase</keyword>
<dbReference type="Pfam" id="PF08241">
    <property type="entry name" value="Methyltransf_11"/>
    <property type="match status" value="1"/>
</dbReference>
<reference evidence="3" key="1">
    <citation type="submission" date="2016-11" db="EMBL/GenBank/DDBJ databases">
        <authorList>
            <person name="Varghese N."/>
            <person name="Submissions S."/>
        </authorList>
    </citation>
    <scope>NUCLEOTIDE SEQUENCE [LARGE SCALE GENOMIC DNA]</scope>
    <source>
        <strain evidence="3">DSM 16057</strain>
    </source>
</reference>
<protein>
    <submittedName>
        <fullName evidence="2">Methyltransferase domain-containing protein</fullName>
    </submittedName>
</protein>
<dbReference type="GO" id="GO:0032259">
    <property type="term" value="P:methylation"/>
    <property type="evidence" value="ECO:0007669"/>
    <property type="project" value="UniProtKB-KW"/>
</dbReference>
<dbReference type="SUPFAM" id="SSF53335">
    <property type="entry name" value="S-adenosyl-L-methionine-dependent methyltransferases"/>
    <property type="match status" value="1"/>
</dbReference>
<dbReference type="GO" id="GO:0008757">
    <property type="term" value="F:S-adenosylmethionine-dependent methyltransferase activity"/>
    <property type="evidence" value="ECO:0007669"/>
    <property type="project" value="InterPro"/>
</dbReference>
<gene>
    <name evidence="2" type="ORF">SAMN02745219_01549</name>
</gene>
<dbReference type="Proteomes" id="UP000184529">
    <property type="component" value="Unassembled WGS sequence"/>
</dbReference>
<evidence type="ECO:0000313" key="3">
    <source>
        <dbReference type="Proteomes" id="UP000184529"/>
    </source>
</evidence>
<keyword evidence="3" id="KW-1185">Reference proteome</keyword>
<dbReference type="STRING" id="1121432.SAMN02745219_01549"/>
<accession>A0A1M6FTW6</accession>
<dbReference type="EMBL" id="FQZM01000017">
    <property type="protein sequence ID" value="SHJ01151.1"/>
    <property type="molecule type" value="Genomic_DNA"/>
</dbReference>
<dbReference type="InterPro" id="IPR029063">
    <property type="entry name" value="SAM-dependent_MTases_sf"/>
</dbReference>
<evidence type="ECO:0000313" key="2">
    <source>
        <dbReference type="EMBL" id="SHJ01151.1"/>
    </source>
</evidence>
<dbReference type="CDD" id="cd02440">
    <property type="entry name" value="AdoMet_MTases"/>
    <property type="match status" value="1"/>
</dbReference>
<dbReference type="AlphaFoldDB" id="A0A1M6FTW6"/>
<keyword evidence="2" id="KW-0808">Transferase</keyword>
<organism evidence="2 3">
    <name type="scientific">Desulfofundulus thermosubterraneus DSM 16057</name>
    <dbReference type="NCBI Taxonomy" id="1121432"/>
    <lineage>
        <taxon>Bacteria</taxon>
        <taxon>Bacillati</taxon>
        <taxon>Bacillota</taxon>
        <taxon>Clostridia</taxon>
        <taxon>Eubacteriales</taxon>
        <taxon>Peptococcaceae</taxon>
        <taxon>Desulfofundulus</taxon>
    </lineage>
</organism>